<comment type="caution">
    <text evidence="1">The sequence shown here is derived from an EMBL/GenBank/DDBJ whole genome shotgun (WGS) entry which is preliminary data.</text>
</comment>
<keyword evidence="2" id="KW-1185">Reference proteome</keyword>
<reference evidence="1" key="1">
    <citation type="submission" date="2023-06" db="EMBL/GenBank/DDBJ databases">
        <title>Cytophagales bacterium Strain LB-30, isolated from soil.</title>
        <authorList>
            <person name="Liu B."/>
        </authorList>
    </citation>
    <scope>NUCLEOTIDE SEQUENCE</scope>
    <source>
        <strain evidence="1">LB-30</strain>
    </source>
</reference>
<name>A0ABT8F4Y1_9BACT</name>
<dbReference type="Pfam" id="PF14114">
    <property type="entry name" value="DUF4286"/>
    <property type="match status" value="1"/>
</dbReference>
<organism evidence="1 2">
    <name type="scientific">Shiella aurantiaca</name>
    <dbReference type="NCBI Taxonomy" id="3058365"/>
    <lineage>
        <taxon>Bacteria</taxon>
        <taxon>Pseudomonadati</taxon>
        <taxon>Bacteroidota</taxon>
        <taxon>Cytophagia</taxon>
        <taxon>Cytophagales</taxon>
        <taxon>Shiellaceae</taxon>
        <taxon>Shiella</taxon>
    </lineage>
</organism>
<evidence type="ECO:0000313" key="2">
    <source>
        <dbReference type="Proteomes" id="UP001168552"/>
    </source>
</evidence>
<dbReference type="EMBL" id="JAUHJS010000004">
    <property type="protein sequence ID" value="MDN4165517.1"/>
    <property type="molecule type" value="Genomic_DNA"/>
</dbReference>
<proteinExistence type="predicted"/>
<dbReference type="InterPro" id="IPR025563">
    <property type="entry name" value="DUF4286"/>
</dbReference>
<evidence type="ECO:0000313" key="1">
    <source>
        <dbReference type="EMBL" id="MDN4165517.1"/>
    </source>
</evidence>
<accession>A0ABT8F4Y1</accession>
<dbReference type="Proteomes" id="UP001168552">
    <property type="component" value="Unassembled WGS sequence"/>
</dbReference>
<gene>
    <name evidence="1" type="ORF">QWY31_08395</name>
</gene>
<dbReference type="RefSeq" id="WP_320004050.1">
    <property type="nucleotide sequence ID" value="NZ_JAUHJS010000004.1"/>
</dbReference>
<protein>
    <submittedName>
        <fullName evidence="1">DUF4286 family protein</fullName>
    </submittedName>
</protein>
<sequence length="101" mass="11931">MILYNVTVNIEAEIEADWLHWMKSKHIPDVLSTGYFVENKLFKLLHEPENPGCTYSVQYFARTIQDINGYLQNEAPRLQGEHLDRYGRQFVAFRTLLQEVK</sequence>